<keyword evidence="1" id="KW-1133">Transmembrane helix</keyword>
<keyword evidence="1" id="KW-0812">Transmembrane</keyword>
<dbReference type="InterPro" id="IPR019933">
    <property type="entry name" value="DivIVA_domain"/>
</dbReference>
<dbReference type="RefSeq" id="WP_306831959.1">
    <property type="nucleotide sequence ID" value="NZ_JAUSRA010000001.1"/>
</dbReference>
<feature type="transmembrane region" description="Helical" evidence="1">
    <location>
        <begin position="32"/>
        <end position="49"/>
    </location>
</feature>
<sequence length="146" mass="15778">MLHWTQIAHGVALVVGAVVLVTAYAVAGVPRWVAYLITAAYVALVAWVIQRFRDRDVRTAMAEPVDSRQRALAPSAQFVVVLRGYDTGHVHAMVERVDMARGSDSPVFRTAVAAEARGAAFPIVMRGYDRGEVDAWLATAAGELST</sequence>
<organism evidence="2 3">
    <name type="scientific">Catenuloplanes nepalensis</name>
    <dbReference type="NCBI Taxonomy" id="587533"/>
    <lineage>
        <taxon>Bacteria</taxon>
        <taxon>Bacillati</taxon>
        <taxon>Actinomycetota</taxon>
        <taxon>Actinomycetes</taxon>
        <taxon>Micromonosporales</taxon>
        <taxon>Micromonosporaceae</taxon>
        <taxon>Catenuloplanes</taxon>
    </lineage>
</organism>
<gene>
    <name evidence="2" type="ORF">J2S43_004351</name>
</gene>
<comment type="caution">
    <text evidence="2">The sequence shown here is derived from an EMBL/GenBank/DDBJ whole genome shotgun (WGS) entry which is preliminary data.</text>
</comment>
<dbReference type="EMBL" id="JAUSRA010000001">
    <property type="protein sequence ID" value="MDP9795839.1"/>
    <property type="molecule type" value="Genomic_DNA"/>
</dbReference>
<evidence type="ECO:0000313" key="2">
    <source>
        <dbReference type="EMBL" id="MDP9795839.1"/>
    </source>
</evidence>
<feature type="transmembrane region" description="Helical" evidence="1">
    <location>
        <begin position="7"/>
        <end position="26"/>
    </location>
</feature>
<evidence type="ECO:0000313" key="3">
    <source>
        <dbReference type="Proteomes" id="UP001240984"/>
    </source>
</evidence>
<name>A0ABT9MWL0_9ACTN</name>
<keyword evidence="1" id="KW-0472">Membrane</keyword>
<dbReference type="Proteomes" id="UP001240984">
    <property type="component" value="Unassembled WGS sequence"/>
</dbReference>
<evidence type="ECO:0000256" key="1">
    <source>
        <dbReference type="SAM" id="Phobius"/>
    </source>
</evidence>
<reference evidence="2 3" key="1">
    <citation type="submission" date="2023-07" db="EMBL/GenBank/DDBJ databases">
        <title>Sequencing the genomes of 1000 actinobacteria strains.</title>
        <authorList>
            <person name="Klenk H.-P."/>
        </authorList>
    </citation>
    <scope>NUCLEOTIDE SEQUENCE [LARGE SCALE GENOMIC DNA]</scope>
    <source>
        <strain evidence="2 3">DSM 44710</strain>
    </source>
</reference>
<accession>A0ABT9MWL0</accession>
<dbReference type="NCBIfam" id="TIGR03544">
    <property type="entry name" value="DivI1A_domain"/>
    <property type="match status" value="1"/>
</dbReference>
<keyword evidence="3" id="KW-1185">Reference proteome</keyword>
<proteinExistence type="predicted"/>
<protein>
    <submittedName>
        <fullName evidence="2">DivIVA domain-containing protein</fullName>
    </submittedName>
</protein>